<dbReference type="HOGENOM" id="CLU_002926_1_1_10"/>
<feature type="domain" description="Alpha-L-rhamnosidase six-hairpin glycosidase" evidence="6">
    <location>
        <begin position="435"/>
        <end position="759"/>
    </location>
</feature>
<dbReference type="GO" id="GO:0005975">
    <property type="term" value="P:carbohydrate metabolic process"/>
    <property type="evidence" value="ECO:0007669"/>
    <property type="project" value="InterPro"/>
</dbReference>
<dbReference type="Pfam" id="PF17389">
    <property type="entry name" value="Bac_rhamnosid6H"/>
    <property type="match status" value="1"/>
</dbReference>
<dbReference type="InterPro" id="IPR008928">
    <property type="entry name" value="6-hairpin_glycosidase_sf"/>
</dbReference>
<organism evidence="8 9">
    <name type="scientific">Leadbetterella byssophila (strain DSM 17132 / JCM 16389 / KACC 11308 / NBRC 106382 / 4M15)</name>
    <dbReference type="NCBI Taxonomy" id="649349"/>
    <lineage>
        <taxon>Bacteria</taxon>
        <taxon>Pseudomonadati</taxon>
        <taxon>Bacteroidota</taxon>
        <taxon>Cytophagia</taxon>
        <taxon>Cytophagales</taxon>
        <taxon>Leadbetterellaceae</taxon>
        <taxon>Leadbetterella</taxon>
    </lineage>
</organism>
<feature type="domain" description="Bacterial alpha-L-rhamnosidase N-terminal" evidence="5">
    <location>
        <begin position="140"/>
        <end position="311"/>
    </location>
</feature>
<evidence type="ECO:0000256" key="2">
    <source>
        <dbReference type="ARBA" id="ARBA00012652"/>
    </source>
</evidence>
<evidence type="ECO:0000313" key="8">
    <source>
        <dbReference type="EMBL" id="ADQ17462.1"/>
    </source>
</evidence>
<gene>
    <name evidence="8" type="ordered locus">Lbys_1755</name>
</gene>
<dbReference type="Pfam" id="PF25788">
    <property type="entry name" value="Ig_Rha78A_N"/>
    <property type="match status" value="1"/>
</dbReference>
<dbReference type="CAZy" id="GH78">
    <property type="family name" value="Glycoside Hydrolase Family 78"/>
</dbReference>
<reference evidence="8 9" key="2">
    <citation type="journal article" date="2011" name="Stand. Genomic Sci.">
        <title>Complete genome sequence of Leadbetterella byssophila type strain (4M15).</title>
        <authorList>
            <person name="Abt B."/>
            <person name="Teshima H."/>
            <person name="Lucas S."/>
            <person name="Lapidus A."/>
            <person name="Del Rio T.G."/>
            <person name="Nolan M."/>
            <person name="Tice H."/>
            <person name="Cheng J.F."/>
            <person name="Pitluck S."/>
            <person name="Liolios K."/>
            <person name="Pagani I."/>
            <person name="Ivanova N."/>
            <person name="Mavromatis K."/>
            <person name="Pati A."/>
            <person name="Tapia R."/>
            <person name="Han C."/>
            <person name="Goodwin L."/>
            <person name="Chen A."/>
            <person name="Palaniappan K."/>
            <person name="Land M."/>
            <person name="Hauser L."/>
            <person name="Chang Y.J."/>
            <person name="Jeffries C.D."/>
            <person name="Rohde M."/>
            <person name="Goker M."/>
            <person name="Tindall B.J."/>
            <person name="Detter J.C."/>
            <person name="Woyke T."/>
            <person name="Bristow J."/>
            <person name="Eisen J.A."/>
            <person name="Markowitz V."/>
            <person name="Hugenholtz P."/>
            <person name="Klenk H.P."/>
            <person name="Kyrpides N.C."/>
        </authorList>
    </citation>
    <scope>NUCLEOTIDE SEQUENCE [LARGE SCALE GENOMIC DNA]</scope>
    <source>
        <strain evidence="9">DSM 17132 / JCM 16389 / KACC 11308 / NBRC 106382 / 4M15</strain>
    </source>
</reference>
<keyword evidence="9" id="KW-1185">Reference proteome</keyword>
<reference key="1">
    <citation type="submission" date="2010-11" db="EMBL/GenBank/DDBJ databases">
        <title>The complete genome of Leadbetterella byssophila DSM 17132.</title>
        <authorList>
            <consortium name="US DOE Joint Genome Institute (JGI-PGF)"/>
            <person name="Lucas S."/>
            <person name="Copeland A."/>
            <person name="Lapidus A."/>
            <person name="Glavina del Rio T."/>
            <person name="Dalin E."/>
            <person name="Tice H."/>
            <person name="Bruce D."/>
            <person name="Goodwin L."/>
            <person name="Pitluck S."/>
            <person name="Kyrpides N."/>
            <person name="Mavromatis K."/>
            <person name="Ivanova N."/>
            <person name="Teshima H."/>
            <person name="Brettin T."/>
            <person name="Detter J.C."/>
            <person name="Han C."/>
            <person name="Tapia R."/>
            <person name="Land M."/>
            <person name="Hauser L."/>
            <person name="Markowitz V."/>
            <person name="Cheng J.-F."/>
            <person name="Hugenholtz P."/>
            <person name="Woyke T."/>
            <person name="Wu D."/>
            <person name="Tindall B."/>
            <person name="Pomrenke H.G."/>
            <person name="Brambilla E."/>
            <person name="Klenk H.-P."/>
            <person name="Eisen J.A."/>
        </authorList>
    </citation>
    <scope>NUCLEOTIDE SEQUENCE [LARGE SCALE GENOMIC DNA]</scope>
    <source>
        <strain>DSM 17132</strain>
    </source>
</reference>
<protein>
    <recommendedName>
        <fullName evidence="2">alpha-L-rhamnosidase</fullName>
        <ecNumber evidence="2">3.2.1.40</ecNumber>
    </recommendedName>
</protein>
<dbReference type="InterPro" id="IPR008902">
    <property type="entry name" value="Rhamnosid_concanavalin"/>
</dbReference>
<dbReference type="GO" id="GO:0030596">
    <property type="term" value="F:alpha-L-rhamnosidase activity"/>
    <property type="evidence" value="ECO:0007669"/>
    <property type="project" value="UniProtKB-EC"/>
</dbReference>
<dbReference type="InterPro" id="IPR016007">
    <property type="entry name" value="Alpha_rhamnosid"/>
</dbReference>
<dbReference type="Pfam" id="PF17390">
    <property type="entry name" value="Bac_rhamnosid_C"/>
    <property type="match status" value="1"/>
</dbReference>
<sequence>MFRFLFFISSLFLQDLRTEHLDSPLGIDVEAPRFTWKVKGGEQTHFQIWVSTDSLKWSYTSGKKQEGFPLFAYDGPQLKPRTKYYWKVQVWTKEGLTAVSSAAQFETGIMKEWKGHWISDSRDIDLKPAPYFRHKFTVKKPIKQARAYIAVGGLYELSLNGQRIGDHFLDPLYTRFDRRVLYVTHDVTSALQRGENAIGVLLGNGWYNHQSTAVWYFDKAPWRNRPTFCLDLYIQYTDGTEERVSSGRNWKTALSPTIFNSIYTAEHYDARLEISGWDSADFDDKDWKNAIPRSAPAGKIVSQSVRPIRKTLEIKPVRIIQLNDSIRVVDFGRNISGVTGIKVKGAEGTEVRLRHAERLYENGRTDISNIDAHYRPTDDTDPFQTDIFILSGKGEEYFCPKFNYKGFQYVEIQCKEPIKILDIKAYFVHSDVPVKGKVNSSDELLNKIWQATNASYLSNFVGYPTDCPQREKNGWTGDAHIASETGLFNFDGITVYEKWLADHRDEQQANGVLPSIIPTGGWGYEWGNGPDWTSTIAIIPWNLYMYYGDKRPLEENYDALKRYVGYLLENYPSGLTDWGLGDWIPVKSRSPVELTSTAYYYTDVLILSKMAGVLGNKEDEKFYADKADYIKNTFNQKYFIPEKAIYGSGLQTELAVPLYWGLVPKEYKQQVADNLAIRVKSDGLDVGLLGTKAILQALSDGGHGEVAYALASRKTYPSWGWWIMNGATTLFENWPIDAKSDISMNHIMFGEIGAWYYKALGGIRPESAGFQKILVKPFIPRELERFSVELESPLGKIVSGWEGRNYTLEIPDGVEAELHVPKEFVGGSKVLKLKAGRHTFKVEP</sequence>
<dbReference type="InterPro" id="IPR012341">
    <property type="entry name" value="6hp_glycosidase-like_sf"/>
</dbReference>
<dbReference type="eggNOG" id="COG3408">
    <property type="taxonomic scope" value="Bacteria"/>
</dbReference>
<comment type="catalytic activity">
    <reaction evidence="1">
        <text>Hydrolysis of terminal non-reducing alpha-L-rhamnose residues in alpha-L-rhamnosides.</text>
        <dbReference type="EC" id="3.2.1.40"/>
    </reaction>
</comment>
<dbReference type="SUPFAM" id="SSF49785">
    <property type="entry name" value="Galactose-binding domain-like"/>
    <property type="match status" value="1"/>
</dbReference>
<dbReference type="Proteomes" id="UP000007435">
    <property type="component" value="Chromosome"/>
</dbReference>
<dbReference type="PANTHER" id="PTHR33307:SF6">
    <property type="entry name" value="ALPHA-RHAMNOSIDASE (EUROFUNG)-RELATED"/>
    <property type="match status" value="1"/>
</dbReference>
<dbReference type="KEGG" id="lby:Lbys_1755"/>
<evidence type="ECO:0000259" key="6">
    <source>
        <dbReference type="Pfam" id="PF17389"/>
    </source>
</evidence>
<evidence type="ECO:0000259" key="7">
    <source>
        <dbReference type="Pfam" id="PF17390"/>
    </source>
</evidence>
<dbReference type="SUPFAM" id="SSF48208">
    <property type="entry name" value="Six-hairpin glycosidases"/>
    <property type="match status" value="1"/>
</dbReference>
<dbReference type="InterPro" id="IPR013783">
    <property type="entry name" value="Ig-like_fold"/>
</dbReference>
<name>E4RQ87_LEAB4</name>
<dbReference type="OrthoDB" id="9815108at2"/>
<evidence type="ECO:0000256" key="3">
    <source>
        <dbReference type="ARBA" id="ARBA00022801"/>
    </source>
</evidence>
<dbReference type="PANTHER" id="PTHR33307">
    <property type="entry name" value="ALPHA-RHAMNOSIDASE (EUROFUNG)"/>
    <property type="match status" value="1"/>
</dbReference>
<dbReference type="AlphaFoldDB" id="E4RQ87"/>
<dbReference type="RefSeq" id="WP_013408511.1">
    <property type="nucleotide sequence ID" value="NC_014655.1"/>
</dbReference>
<evidence type="ECO:0000259" key="5">
    <source>
        <dbReference type="Pfam" id="PF08531"/>
    </source>
</evidence>
<keyword evidence="3" id="KW-0378">Hydrolase</keyword>
<dbReference type="EC" id="3.2.1.40" evidence="2"/>
<dbReference type="PIRSF" id="PIRSF010631">
    <property type="entry name" value="A-rhamnsds"/>
    <property type="match status" value="1"/>
</dbReference>
<dbReference type="Pfam" id="PF08531">
    <property type="entry name" value="Bac_rhamnosid_N"/>
    <property type="match status" value="1"/>
</dbReference>
<dbReference type="Pfam" id="PF05592">
    <property type="entry name" value="Bac_rhamnosid"/>
    <property type="match status" value="1"/>
</dbReference>
<feature type="domain" description="Alpha-L-rhamnosidase C-terminal" evidence="7">
    <location>
        <begin position="762"/>
        <end position="823"/>
    </location>
</feature>
<dbReference type="EMBL" id="CP002305">
    <property type="protein sequence ID" value="ADQ17462.1"/>
    <property type="molecule type" value="Genomic_DNA"/>
</dbReference>
<evidence type="ECO:0000313" key="9">
    <source>
        <dbReference type="Proteomes" id="UP000007435"/>
    </source>
</evidence>
<proteinExistence type="predicted"/>
<dbReference type="InterPro" id="IPR013737">
    <property type="entry name" value="Bac_rhamnosid_N"/>
</dbReference>
<dbReference type="InterPro" id="IPR008979">
    <property type="entry name" value="Galactose-bd-like_sf"/>
</dbReference>
<feature type="domain" description="Alpha-L-rhamnosidase concanavalin-like" evidence="4">
    <location>
        <begin position="321"/>
        <end position="429"/>
    </location>
</feature>
<evidence type="ECO:0000256" key="1">
    <source>
        <dbReference type="ARBA" id="ARBA00001445"/>
    </source>
</evidence>
<dbReference type="Gene3D" id="2.60.40.10">
    <property type="entry name" value="Immunoglobulins"/>
    <property type="match status" value="1"/>
</dbReference>
<dbReference type="Gene3D" id="2.60.420.10">
    <property type="entry name" value="Maltose phosphorylase, domain 3"/>
    <property type="match status" value="1"/>
</dbReference>
<dbReference type="InterPro" id="IPR035396">
    <property type="entry name" value="Bac_rhamnosid6H"/>
</dbReference>
<dbReference type="STRING" id="649349.Lbys_1755"/>
<evidence type="ECO:0000259" key="4">
    <source>
        <dbReference type="Pfam" id="PF05592"/>
    </source>
</evidence>
<dbReference type="Gene3D" id="1.50.10.10">
    <property type="match status" value="1"/>
</dbReference>
<dbReference type="Gene3D" id="2.60.120.260">
    <property type="entry name" value="Galactose-binding domain-like"/>
    <property type="match status" value="2"/>
</dbReference>
<accession>E4RQ87</accession>
<dbReference type="InterPro" id="IPR035398">
    <property type="entry name" value="Bac_rhamnosid_C"/>
</dbReference>